<dbReference type="PANTHER" id="PTHR32089">
    <property type="entry name" value="METHYL-ACCEPTING CHEMOTAXIS PROTEIN MCPB"/>
    <property type="match status" value="1"/>
</dbReference>
<evidence type="ECO:0000256" key="6">
    <source>
        <dbReference type="ARBA" id="ARBA00023136"/>
    </source>
</evidence>
<name>A0A563W5L6_9CYAN</name>
<evidence type="ECO:0000259" key="13">
    <source>
        <dbReference type="PROSITE" id="PS50885"/>
    </source>
</evidence>
<keyword evidence="15" id="KW-1185">Reference proteome</keyword>
<dbReference type="GO" id="GO:0007165">
    <property type="term" value="P:signal transduction"/>
    <property type="evidence" value="ECO:0007669"/>
    <property type="project" value="UniProtKB-KW"/>
</dbReference>
<dbReference type="InterPro" id="IPR004089">
    <property type="entry name" value="MCPsignal_dom"/>
</dbReference>
<comment type="similarity">
    <text evidence="8">Belongs to the methyl-accepting chemotaxis (MCP) protein family.</text>
</comment>
<dbReference type="SMART" id="SM00304">
    <property type="entry name" value="HAMP"/>
    <property type="match status" value="2"/>
</dbReference>
<evidence type="ECO:0000259" key="12">
    <source>
        <dbReference type="PROSITE" id="PS50111"/>
    </source>
</evidence>
<reference evidence="14 15" key="1">
    <citation type="submission" date="2019-01" db="EMBL/GenBank/DDBJ databases">
        <authorList>
            <person name="Brito A."/>
        </authorList>
    </citation>
    <scope>NUCLEOTIDE SEQUENCE [LARGE SCALE GENOMIC DNA]</scope>
    <source>
        <strain evidence="14">1</strain>
    </source>
</reference>
<gene>
    <name evidence="14" type="ORF">H1P_990014</name>
</gene>
<evidence type="ECO:0000256" key="7">
    <source>
        <dbReference type="ARBA" id="ARBA00023224"/>
    </source>
</evidence>
<evidence type="ECO:0000256" key="3">
    <source>
        <dbReference type="ARBA" id="ARBA00022500"/>
    </source>
</evidence>
<feature type="transmembrane region" description="Helical" evidence="11">
    <location>
        <begin position="12"/>
        <end position="36"/>
    </location>
</feature>
<feature type="domain" description="HAMP" evidence="13">
    <location>
        <begin position="376"/>
        <end position="427"/>
    </location>
</feature>
<dbReference type="SUPFAM" id="SSF58104">
    <property type="entry name" value="Methyl-accepting chemotaxis protein (MCP) signaling domain"/>
    <property type="match status" value="1"/>
</dbReference>
<evidence type="ECO:0000313" key="14">
    <source>
        <dbReference type="EMBL" id="VEP18976.1"/>
    </source>
</evidence>
<feature type="transmembrane region" description="Helical" evidence="11">
    <location>
        <begin position="282"/>
        <end position="300"/>
    </location>
</feature>
<evidence type="ECO:0000256" key="9">
    <source>
        <dbReference type="PROSITE-ProRule" id="PRU00284"/>
    </source>
</evidence>
<keyword evidence="10" id="KW-0175">Coiled coil</keyword>
<sequence>MKLPLSQSLRFRFPLYVILGVVSPVLVGITLAGSLASNTIASNTEDTLRLEAKSLKNAVEQWIQMNVLAVQNLSKQPDIASLNPQQQTKFLKAITNSYPHIYTASIINADGNGIARSDGKALDNYSDRAWFKEAQAGNDIAYQSLISSTSKKPAVCFAAPIRQVKSVIAIANICNNLTQVIEQVGATTIGNTGYALVVDRLGQVIAHPDVAMISGDSLVNLSSFPPVQNLLAGNQSDFTFQDDTGKTWISQGKRLDNGWGVIVLQETAEANTPAKKLQQLDILIGLLTIVFAGGITWLLVSRLIEPLQKMTQVANQMSQGNLEQKILITSQDELGILANSLNTMAKQLQEAFTQLETQYEDRAAQLLDSQKLSKEKQLQQRIQSLQQEIAPVSQGDLTARAVVTEDEIGAVANSYNQTLENLSQIILQVQDVTKTVASTTNRNEEEVTQLSADALQQTQEIASVLDQVQKMAQSMRLVANNAAKAEDSIKQAQEKVQKGDSAINATVERIVSLGESTTIAKEQVQKLGKASHKISKAVDLIRKIALQTNVLAVNASIEAARAGEEGMGFTVVADEVQSLAARSAKTASDIEKLVLEIQGETQKTIKVMEQNSQEIMVGSKLMKETRLSLQQITEASSEIDLLIEDITKVATEQSENSQTVTATMEEVAAIANKTSVSATDVSTSFKELLQVSEQLEASINQFKVK</sequence>
<keyword evidence="5 11" id="KW-1133">Transmembrane helix</keyword>
<evidence type="ECO:0000256" key="5">
    <source>
        <dbReference type="ARBA" id="ARBA00022989"/>
    </source>
</evidence>
<proteinExistence type="inferred from homology"/>
<dbReference type="OrthoDB" id="315417at2"/>
<keyword evidence="3" id="KW-0145">Chemotaxis</keyword>
<keyword evidence="6 11" id="KW-0472">Membrane</keyword>
<dbReference type="Gene3D" id="3.30.450.20">
    <property type="entry name" value="PAS domain"/>
    <property type="match status" value="1"/>
</dbReference>
<evidence type="ECO:0000256" key="8">
    <source>
        <dbReference type="ARBA" id="ARBA00029447"/>
    </source>
</evidence>
<dbReference type="CDD" id="cd11386">
    <property type="entry name" value="MCP_signal"/>
    <property type="match status" value="1"/>
</dbReference>
<dbReference type="SUPFAM" id="SSF158472">
    <property type="entry name" value="HAMP domain-like"/>
    <property type="match status" value="1"/>
</dbReference>
<evidence type="ECO:0000256" key="1">
    <source>
        <dbReference type="ARBA" id="ARBA00004651"/>
    </source>
</evidence>
<dbReference type="PROSITE" id="PS50885">
    <property type="entry name" value="HAMP"/>
    <property type="match status" value="2"/>
</dbReference>
<dbReference type="Proteomes" id="UP000320055">
    <property type="component" value="Unassembled WGS sequence"/>
</dbReference>
<evidence type="ECO:0000256" key="2">
    <source>
        <dbReference type="ARBA" id="ARBA00022475"/>
    </source>
</evidence>
<dbReference type="InterPro" id="IPR033479">
    <property type="entry name" value="dCache_1"/>
</dbReference>
<dbReference type="CDD" id="cd12914">
    <property type="entry name" value="PDC1_DGC_like"/>
    <property type="match status" value="1"/>
</dbReference>
<keyword evidence="2" id="KW-1003">Cell membrane</keyword>
<dbReference type="GO" id="GO:0005886">
    <property type="term" value="C:plasma membrane"/>
    <property type="evidence" value="ECO:0007669"/>
    <property type="project" value="UniProtKB-SubCell"/>
</dbReference>
<dbReference type="Gene3D" id="6.10.340.10">
    <property type="match status" value="1"/>
</dbReference>
<dbReference type="EMBL" id="CAACVJ010000708">
    <property type="protein sequence ID" value="VEP18976.1"/>
    <property type="molecule type" value="Genomic_DNA"/>
</dbReference>
<keyword evidence="7 9" id="KW-0807">Transducer</keyword>
<evidence type="ECO:0000256" key="4">
    <source>
        <dbReference type="ARBA" id="ARBA00022692"/>
    </source>
</evidence>
<protein>
    <submittedName>
        <fullName evidence="14">Putative Methyl-accepting chemotaxis protein</fullName>
    </submittedName>
</protein>
<feature type="domain" description="HAMP" evidence="13">
    <location>
        <begin position="301"/>
        <end position="353"/>
    </location>
</feature>
<dbReference type="CDD" id="cd12912">
    <property type="entry name" value="PDC2_MCP_like"/>
    <property type="match status" value="1"/>
</dbReference>
<feature type="domain" description="Methyl-accepting transducer" evidence="12">
    <location>
        <begin position="432"/>
        <end position="668"/>
    </location>
</feature>
<accession>A0A563W5L6</accession>
<keyword evidence="4 11" id="KW-0812">Transmembrane</keyword>
<dbReference type="InterPro" id="IPR003660">
    <property type="entry name" value="HAMP_dom"/>
</dbReference>
<dbReference type="CDD" id="cd06225">
    <property type="entry name" value="HAMP"/>
    <property type="match status" value="2"/>
</dbReference>
<evidence type="ECO:0000313" key="15">
    <source>
        <dbReference type="Proteomes" id="UP000320055"/>
    </source>
</evidence>
<dbReference type="PROSITE" id="PS50111">
    <property type="entry name" value="CHEMOTAXIS_TRANSDUC_2"/>
    <property type="match status" value="1"/>
</dbReference>
<dbReference type="PANTHER" id="PTHR32089:SF114">
    <property type="entry name" value="METHYL-ACCEPTING CHEMOTAXIS PROTEIN MCPB"/>
    <property type="match status" value="1"/>
</dbReference>
<dbReference type="Pfam" id="PF00015">
    <property type="entry name" value="MCPsignal"/>
    <property type="match status" value="1"/>
</dbReference>
<feature type="coiled-coil region" evidence="10">
    <location>
        <begin position="475"/>
        <end position="502"/>
    </location>
</feature>
<feature type="coiled-coil region" evidence="10">
    <location>
        <begin position="338"/>
        <end position="365"/>
    </location>
</feature>
<dbReference type="Gene3D" id="1.10.287.950">
    <property type="entry name" value="Methyl-accepting chemotaxis protein"/>
    <property type="match status" value="1"/>
</dbReference>
<dbReference type="Pfam" id="PF00672">
    <property type="entry name" value="HAMP"/>
    <property type="match status" value="2"/>
</dbReference>
<dbReference type="SMART" id="SM00283">
    <property type="entry name" value="MA"/>
    <property type="match status" value="1"/>
</dbReference>
<dbReference type="RefSeq" id="WP_144868597.1">
    <property type="nucleotide sequence ID" value="NZ_LR213855.1"/>
</dbReference>
<evidence type="ECO:0000256" key="10">
    <source>
        <dbReference type="SAM" id="Coils"/>
    </source>
</evidence>
<organism evidence="14 15">
    <name type="scientific">Hyella patelloides LEGE 07179</name>
    <dbReference type="NCBI Taxonomy" id="945734"/>
    <lineage>
        <taxon>Bacteria</taxon>
        <taxon>Bacillati</taxon>
        <taxon>Cyanobacteriota</taxon>
        <taxon>Cyanophyceae</taxon>
        <taxon>Pleurocapsales</taxon>
        <taxon>Hyellaceae</taxon>
        <taxon>Hyella</taxon>
    </lineage>
</organism>
<evidence type="ECO:0000256" key="11">
    <source>
        <dbReference type="SAM" id="Phobius"/>
    </source>
</evidence>
<dbReference type="AlphaFoldDB" id="A0A563W5L6"/>
<dbReference type="GO" id="GO:0006935">
    <property type="term" value="P:chemotaxis"/>
    <property type="evidence" value="ECO:0007669"/>
    <property type="project" value="UniProtKB-KW"/>
</dbReference>
<comment type="subcellular location">
    <subcellularLocation>
        <location evidence="1">Cell membrane</location>
        <topology evidence="1">Multi-pass membrane protein</topology>
    </subcellularLocation>
</comment>
<dbReference type="Pfam" id="PF02743">
    <property type="entry name" value="dCache_1"/>
    <property type="match status" value="1"/>
</dbReference>